<dbReference type="PANTHER" id="PTHR13109:SF7">
    <property type="entry name" value="NEUROCHONDRIN"/>
    <property type="match status" value="1"/>
</dbReference>
<keyword evidence="2" id="KW-1185">Reference proteome</keyword>
<gene>
    <name evidence="1" type="ORF">NEOLI_000407</name>
</gene>
<dbReference type="Proteomes" id="UP000186594">
    <property type="component" value="Unassembled WGS sequence"/>
</dbReference>
<dbReference type="SUPFAM" id="SSF48371">
    <property type="entry name" value="ARM repeat"/>
    <property type="match status" value="1"/>
</dbReference>
<dbReference type="STRING" id="1198029.A0A1U7LUH9"/>
<dbReference type="InterPro" id="IPR008709">
    <property type="entry name" value="Neurochondrin"/>
</dbReference>
<proteinExistence type="predicted"/>
<dbReference type="InterPro" id="IPR016024">
    <property type="entry name" value="ARM-type_fold"/>
</dbReference>
<sequence length="553" mass="62657">MNPDLQKCIALMNKPDHTSKFVALAILPTLLTHQKYNDEQNSDDLVQIAVNILFSFAGFEKIATSKQLSERIPKLLDLLHKEQIRSTVLEILVRGATSPEAVPVYFQHDRLERFWDNILQSGILAGVDRLDEPSTGLQTMTYIILNSSTIPEYADRLKGKLGYIIEKCLQVNPSTLILEFLADILNRIDAELWMYSASQWTDSLYTTLAQITLHHPDGNTRSHLSSIISIILRQQGPLFLFKSPVTPEHKKFALLTVSLSTVNIRSTLPSLSNRLSQYPTLANRLAADYDILTSAIQYLTDDEMDIDFFDPDSLVKLGENLNNAFGDTIEFLRDRWDAARRAASLDTESVQIEWDTPSGIIRDVVTISSIRSLTYWLREDEGLRSQALGIMDILLDVFNEGLDQGIDYRGWVCSGIEGLIMAKNGREIFLKENGWNVIWNDLEKSLVSNADSLDLAECQVRILSLIVEQGDISRDEWISAARFVVGQYAQNPQFQLKHNLVLLSFKIWEKLPRHSKILEKSLKNDLVALGNDVLDQTNISDDCLQNIRKYISS</sequence>
<evidence type="ECO:0000313" key="2">
    <source>
        <dbReference type="Proteomes" id="UP000186594"/>
    </source>
</evidence>
<protein>
    <submittedName>
        <fullName evidence="1">Uncharacterized protein</fullName>
    </submittedName>
</protein>
<dbReference type="OrthoDB" id="8962942at2759"/>
<dbReference type="PANTHER" id="PTHR13109">
    <property type="entry name" value="NEUROCHONDRIN"/>
    <property type="match status" value="1"/>
</dbReference>
<evidence type="ECO:0000313" key="1">
    <source>
        <dbReference type="EMBL" id="OLL26330.1"/>
    </source>
</evidence>
<name>A0A1U7LUH9_NEOID</name>
<organism evidence="1 2">
    <name type="scientific">Neolecta irregularis (strain DAH-3)</name>
    <dbReference type="NCBI Taxonomy" id="1198029"/>
    <lineage>
        <taxon>Eukaryota</taxon>
        <taxon>Fungi</taxon>
        <taxon>Dikarya</taxon>
        <taxon>Ascomycota</taxon>
        <taxon>Taphrinomycotina</taxon>
        <taxon>Neolectales</taxon>
        <taxon>Neolectaceae</taxon>
        <taxon>Neolecta</taxon>
    </lineage>
</organism>
<dbReference type="OMA" id="IMAKNGR"/>
<dbReference type="Pfam" id="PF05536">
    <property type="entry name" value="Neurochondrin"/>
    <property type="match status" value="2"/>
</dbReference>
<dbReference type="AlphaFoldDB" id="A0A1U7LUH9"/>
<accession>A0A1U7LUH9</accession>
<dbReference type="EMBL" id="LXFE01000206">
    <property type="protein sequence ID" value="OLL26330.1"/>
    <property type="molecule type" value="Genomic_DNA"/>
</dbReference>
<reference evidence="1 2" key="1">
    <citation type="submission" date="2016-04" db="EMBL/GenBank/DDBJ databases">
        <title>Evolutionary innovation and constraint leading to complex multicellularity in the Ascomycota.</title>
        <authorList>
            <person name="Cisse O."/>
            <person name="Nguyen A."/>
            <person name="Hewitt D.A."/>
            <person name="Jedd G."/>
            <person name="Stajich J.E."/>
        </authorList>
    </citation>
    <scope>NUCLEOTIDE SEQUENCE [LARGE SCALE GENOMIC DNA]</scope>
    <source>
        <strain evidence="1 2">DAH-3</strain>
    </source>
</reference>
<comment type="caution">
    <text evidence="1">The sequence shown here is derived from an EMBL/GenBank/DDBJ whole genome shotgun (WGS) entry which is preliminary data.</text>
</comment>